<dbReference type="EMBL" id="GBRH01162766">
    <property type="protein sequence ID" value="JAE35130.1"/>
    <property type="molecule type" value="Transcribed_RNA"/>
</dbReference>
<organism evidence="1">
    <name type="scientific">Arundo donax</name>
    <name type="common">Giant reed</name>
    <name type="synonym">Donax arundinaceus</name>
    <dbReference type="NCBI Taxonomy" id="35708"/>
    <lineage>
        <taxon>Eukaryota</taxon>
        <taxon>Viridiplantae</taxon>
        <taxon>Streptophyta</taxon>
        <taxon>Embryophyta</taxon>
        <taxon>Tracheophyta</taxon>
        <taxon>Spermatophyta</taxon>
        <taxon>Magnoliopsida</taxon>
        <taxon>Liliopsida</taxon>
        <taxon>Poales</taxon>
        <taxon>Poaceae</taxon>
        <taxon>PACMAD clade</taxon>
        <taxon>Arundinoideae</taxon>
        <taxon>Arundineae</taxon>
        <taxon>Arundo</taxon>
    </lineage>
</organism>
<sequence length="52" mass="5993">MQGSWFRLSKCMMMIPARHMWRFPLPLVLPFLPVVANMKESRAATAVINSKC</sequence>
<accession>A0A0A9HDB6</accession>
<reference evidence="1" key="2">
    <citation type="journal article" date="2015" name="Data Brief">
        <title>Shoot transcriptome of the giant reed, Arundo donax.</title>
        <authorList>
            <person name="Barrero R.A."/>
            <person name="Guerrero F.D."/>
            <person name="Moolhuijzen P."/>
            <person name="Goolsby J.A."/>
            <person name="Tidwell J."/>
            <person name="Bellgard S.E."/>
            <person name="Bellgard M.I."/>
        </authorList>
    </citation>
    <scope>NUCLEOTIDE SEQUENCE</scope>
    <source>
        <tissue evidence="1">Shoot tissue taken approximately 20 cm above the soil surface</tissue>
    </source>
</reference>
<name>A0A0A9HDB6_ARUDO</name>
<evidence type="ECO:0000313" key="1">
    <source>
        <dbReference type="EMBL" id="JAE35130.1"/>
    </source>
</evidence>
<proteinExistence type="predicted"/>
<reference evidence="1" key="1">
    <citation type="submission" date="2014-09" db="EMBL/GenBank/DDBJ databases">
        <authorList>
            <person name="Magalhaes I.L.F."/>
            <person name="Oliveira U."/>
            <person name="Santos F.R."/>
            <person name="Vidigal T.H.D.A."/>
            <person name="Brescovit A.D."/>
            <person name="Santos A.J."/>
        </authorList>
    </citation>
    <scope>NUCLEOTIDE SEQUENCE</scope>
    <source>
        <tissue evidence="1">Shoot tissue taken approximately 20 cm above the soil surface</tissue>
    </source>
</reference>
<protein>
    <submittedName>
        <fullName evidence="1">Uncharacterized protein</fullName>
    </submittedName>
</protein>
<dbReference type="AlphaFoldDB" id="A0A0A9HDB6"/>